<evidence type="ECO:0000256" key="11">
    <source>
        <dbReference type="ARBA" id="ARBA00023065"/>
    </source>
</evidence>
<feature type="domain" description="Cation-transporting P-type ATPase N-terminal" evidence="16">
    <location>
        <begin position="44"/>
        <end position="117"/>
    </location>
</feature>
<dbReference type="SUPFAM" id="SSF81660">
    <property type="entry name" value="Metal cation-transporting ATPase, ATP-binding domain N"/>
    <property type="match status" value="1"/>
</dbReference>
<evidence type="ECO:0000256" key="13">
    <source>
        <dbReference type="ARBA" id="ARBA00048122"/>
    </source>
</evidence>
<evidence type="ECO:0000256" key="12">
    <source>
        <dbReference type="ARBA" id="ARBA00023136"/>
    </source>
</evidence>
<dbReference type="Gene3D" id="1.20.1110.10">
    <property type="entry name" value="Calcium-transporting ATPase, transmembrane domain"/>
    <property type="match status" value="1"/>
</dbReference>
<evidence type="ECO:0000256" key="5">
    <source>
        <dbReference type="ARBA" id="ARBA00022692"/>
    </source>
</evidence>
<evidence type="ECO:0000256" key="10">
    <source>
        <dbReference type="ARBA" id="ARBA00022989"/>
    </source>
</evidence>
<dbReference type="SUPFAM" id="SSF56784">
    <property type="entry name" value="HAD-like"/>
    <property type="match status" value="1"/>
</dbReference>
<feature type="transmembrane region" description="Helical" evidence="14">
    <location>
        <begin position="299"/>
        <end position="324"/>
    </location>
</feature>
<dbReference type="SUPFAM" id="SSF81665">
    <property type="entry name" value="Calcium ATPase, transmembrane domain M"/>
    <property type="match status" value="1"/>
</dbReference>
<dbReference type="Gene3D" id="3.40.1110.10">
    <property type="entry name" value="Calcium-transporting ATPase, cytoplasmic domain N"/>
    <property type="match status" value="1"/>
</dbReference>
<name>A0A7G2CIA3_9TRYP</name>
<keyword evidence="7 14" id="KW-0375">Hydrogen ion transport</keyword>
<comment type="catalytic activity">
    <reaction evidence="13 14">
        <text>ATP + H2O + H(+)(in) = ADP + phosphate + 2 H(+)(out)</text>
        <dbReference type="Rhea" id="RHEA:20852"/>
        <dbReference type="ChEBI" id="CHEBI:15377"/>
        <dbReference type="ChEBI" id="CHEBI:15378"/>
        <dbReference type="ChEBI" id="CHEBI:30616"/>
        <dbReference type="ChEBI" id="CHEBI:43474"/>
        <dbReference type="ChEBI" id="CHEBI:456216"/>
        <dbReference type="EC" id="7.1.2.1"/>
    </reaction>
</comment>
<feature type="transmembrane region" description="Helical" evidence="14">
    <location>
        <begin position="699"/>
        <end position="725"/>
    </location>
</feature>
<dbReference type="GO" id="GO:0016887">
    <property type="term" value="F:ATP hydrolysis activity"/>
    <property type="evidence" value="ECO:0007669"/>
    <property type="project" value="InterPro"/>
</dbReference>
<comment type="subcellular location">
    <subcellularLocation>
        <location evidence="14">Cell membrane</location>
        <topology evidence="14">Multi-pass membrane protein</topology>
    </subcellularLocation>
    <subcellularLocation>
        <location evidence="1">Membrane</location>
        <topology evidence="1">Multi-pass membrane protein</topology>
    </subcellularLocation>
</comment>
<feature type="transmembrane region" description="Helical" evidence="14">
    <location>
        <begin position="816"/>
        <end position="844"/>
    </location>
</feature>
<dbReference type="InterPro" id="IPR044492">
    <property type="entry name" value="P_typ_ATPase_HD_dom"/>
</dbReference>
<keyword evidence="9 14" id="KW-1278">Translocase</keyword>
<accession>A0A7G2CIA3</accession>
<dbReference type="PRINTS" id="PR00119">
    <property type="entry name" value="CATATPASE"/>
</dbReference>
<protein>
    <recommendedName>
        <fullName evidence="14">Plasma membrane ATPase</fullName>
        <ecNumber evidence="14">7.1.2.1</ecNumber>
    </recommendedName>
</protein>
<dbReference type="Pfam" id="PF00702">
    <property type="entry name" value="Hydrolase"/>
    <property type="match status" value="1"/>
</dbReference>
<evidence type="ECO:0000313" key="17">
    <source>
        <dbReference type="EMBL" id="CAD2219095.1"/>
    </source>
</evidence>
<dbReference type="InterPro" id="IPR004014">
    <property type="entry name" value="ATPase_P-typ_cation-transptr_N"/>
</dbReference>
<dbReference type="EC" id="7.1.2.1" evidence="14"/>
<sequence>MSKHASRSDNEMRVFDTHTPAESLVESLPVAPTKRRSVLSKAISEHREDAPEGGDEKLLPPSVGLTSEKAAELLEEFGRNELPEKKTPKWLIFIRLLYGPMPCVLWVAIIVEFALKNFPDGAILLAILIVNACIGFYETVKAGDAVAALKSALKPIATCNRDGTWQQIDASLLVPGDLVKLAAGSVVPADCSINEGVIDVDEAALTGESLPVTMSTDHMPKMGSNVVRGEVEGTVQFTGARTFFGKTAALLQSVESDLGNIHRVLNIVMYFLSGFAFLLCLISFIYLMTKMKAGFKNSLQFSVVLLVVSIPIALEIVVTTTLALGSKHLSKHKIIVTKLSAIEMMSGVNMLCSDKTGTLTQNKMEIQEQCFTFEEGYDINSLLVLSALAAKWREPPRDALDTMVLGAANLEECDNYEQVDFMPFDPTLKRTAATLVDKRTGERFSVTKGAPHVIIDLAYNSDAINDRVVSIIDDLASRGIRCLSIAKTDSENRWHLCGILTFLDPPRPDTKDTIRRSKEYGVDVKMITGDHVLIAREMCRMLDLDDNILTADKLPKMENPNELPSDLGEKYGEMMLSVGGFAQVFPEHKFMIVEALRQRGFNCAMTGDGVNDAPALKRADVGIAVHGATDAARAAADMVLTEPGLGVVVEAMLVSRQVFQRMLSFLTYRISASMQIVCVFFIALFTLTPRKYGSKDEDFQFFHLPVILFMLITLLNDGCLLTIGYDRTVASVRPQRWNLPVLFISACTLSAVACGASLFLLWCALEGWSEEYYEDSVFHKLGLPQLNQGKIITMLYLQVSVSNFLTLFSSRTGSKFFFMMAPGLVLLVGATISLFVSTMVASFWRASSPGGIFTYGLAYGDKRSDRLWPLWIWIYCVSCWFVQDVIKVLLHLFLKKVDAFGYVSAAAATSSAAENHTVKRNEPDEPNAEEV</sequence>
<feature type="transmembrane region" description="Helical" evidence="14">
    <location>
        <begin position="791"/>
        <end position="809"/>
    </location>
</feature>
<feature type="transmembrane region" description="Helical" evidence="14">
    <location>
        <begin position="870"/>
        <end position="890"/>
    </location>
</feature>
<dbReference type="PANTHER" id="PTHR42861">
    <property type="entry name" value="CALCIUM-TRANSPORTING ATPASE"/>
    <property type="match status" value="1"/>
</dbReference>
<feature type="compositionally biased region" description="Basic and acidic residues" evidence="15">
    <location>
        <begin position="43"/>
        <end position="58"/>
    </location>
</feature>
<keyword evidence="10 14" id="KW-1133">Transmembrane helix</keyword>
<dbReference type="SMART" id="SM00831">
    <property type="entry name" value="Cation_ATPase_N"/>
    <property type="match status" value="1"/>
</dbReference>
<feature type="transmembrane region" description="Helical" evidence="14">
    <location>
        <begin position="267"/>
        <end position="287"/>
    </location>
</feature>
<organism evidence="17 18">
    <name type="scientific">Angomonas deanei</name>
    <dbReference type="NCBI Taxonomy" id="59799"/>
    <lineage>
        <taxon>Eukaryota</taxon>
        <taxon>Discoba</taxon>
        <taxon>Euglenozoa</taxon>
        <taxon>Kinetoplastea</taxon>
        <taxon>Metakinetoplastina</taxon>
        <taxon>Trypanosomatida</taxon>
        <taxon>Trypanosomatidae</taxon>
        <taxon>Strigomonadinae</taxon>
        <taxon>Angomonas</taxon>
    </lineage>
</organism>
<dbReference type="GO" id="GO:0005524">
    <property type="term" value="F:ATP binding"/>
    <property type="evidence" value="ECO:0007669"/>
    <property type="project" value="UniProtKB-UniRule"/>
</dbReference>
<evidence type="ECO:0000259" key="16">
    <source>
        <dbReference type="SMART" id="SM00831"/>
    </source>
</evidence>
<dbReference type="SFLD" id="SFLDG00002">
    <property type="entry name" value="C1.7:_P-type_atpase_like"/>
    <property type="match status" value="1"/>
</dbReference>
<evidence type="ECO:0000256" key="15">
    <source>
        <dbReference type="SAM" id="MobiDB-lite"/>
    </source>
</evidence>
<feature type="transmembrane region" description="Helical" evidence="14">
    <location>
        <begin position="666"/>
        <end position="687"/>
    </location>
</feature>
<reference evidence="17 18" key="1">
    <citation type="submission" date="2020-08" db="EMBL/GenBank/DDBJ databases">
        <authorList>
            <person name="Newling K."/>
            <person name="Davey J."/>
            <person name="Forrester S."/>
        </authorList>
    </citation>
    <scope>NUCLEOTIDE SEQUENCE [LARGE SCALE GENOMIC DNA]</scope>
    <source>
        <strain evidence="18">Crithidia deanei Carvalho (ATCC PRA-265)</strain>
    </source>
</reference>
<keyword evidence="8 14" id="KW-0067">ATP-binding</keyword>
<dbReference type="InterPro" id="IPR001757">
    <property type="entry name" value="P_typ_ATPase"/>
</dbReference>
<dbReference type="FunFam" id="3.40.1110.10:FF:000005">
    <property type="entry name" value="Plasma membrane ATPase"/>
    <property type="match status" value="1"/>
</dbReference>
<dbReference type="FunFam" id="3.40.50.1000:FF:000008">
    <property type="entry name" value="Plasma membrane ATPase"/>
    <property type="match status" value="1"/>
</dbReference>
<keyword evidence="12 14" id="KW-0472">Membrane</keyword>
<dbReference type="InterPro" id="IPR059000">
    <property type="entry name" value="ATPase_P-type_domA"/>
</dbReference>
<dbReference type="SFLD" id="SFLDS00003">
    <property type="entry name" value="Haloacid_Dehalogenase"/>
    <property type="match status" value="1"/>
</dbReference>
<evidence type="ECO:0000256" key="8">
    <source>
        <dbReference type="ARBA" id="ARBA00022840"/>
    </source>
</evidence>
<dbReference type="PRINTS" id="PR00120">
    <property type="entry name" value="HATPASE"/>
</dbReference>
<dbReference type="SFLD" id="SFLDF00027">
    <property type="entry name" value="p-type_atpase"/>
    <property type="match status" value="1"/>
</dbReference>
<dbReference type="Pfam" id="PF00122">
    <property type="entry name" value="E1-E2_ATPase"/>
    <property type="match status" value="1"/>
</dbReference>
<feature type="transmembrane region" description="Helical" evidence="14">
    <location>
        <begin position="737"/>
        <end position="762"/>
    </location>
</feature>
<keyword evidence="6 14" id="KW-0547">Nucleotide-binding</keyword>
<feature type="transmembrane region" description="Helical" evidence="14">
    <location>
        <begin position="92"/>
        <end position="115"/>
    </location>
</feature>
<feature type="region of interest" description="Disordered" evidence="15">
    <location>
        <begin position="1"/>
        <end position="20"/>
    </location>
</feature>
<evidence type="ECO:0000256" key="2">
    <source>
        <dbReference type="ARBA" id="ARBA00008804"/>
    </source>
</evidence>
<dbReference type="EMBL" id="LR877157">
    <property type="protein sequence ID" value="CAD2219095.1"/>
    <property type="molecule type" value="Genomic_DNA"/>
</dbReference>
<dbReference type="SUPFAM" id="SSF81653">
    <property type="entry name" value="Calcium ATPase, transduction domain A"/>
    <property type="match status" value="1"/>
</dbReference>
<dbReference type="VEuPathDB" id="TriTrypDB:ADEAN_000658800"/>
<feature type="region of interest" description="Disordered" evidence="15">
    <location>
        <begin position="25"/>
        <end position="61"/>
    </location>
</feature>
<dbReference type="Gene3D" id="2.70.150.10">
    <property type="entry name" value="Calcium-transporting ATPase, cytoplasmic transduction domain A"/>
    <property type="match status" value="1"/>
</dbReference>
<keyword evidence="14" id="KW-0460">Magnesium</keyword>
<evidence type="ECO:0000256" key="6">
    <source>
        <dbReference type="ARBA" id="ARBA00022741"/>
    </source>
</evidence>
<dbReference type="PROSITE" id="PS00154">
    <property type="entry name" value="ATPASE_E1_E2"/>
    <property type="match status" value="1"/>
</dbReference>
<dbReference type="GO" id="GO:0120029">
    <property type="term" value="P:proton export across plasma membrane"/>
    <property type="evidence" value="ECO:0007669"/>
    <property type="project" value="UniProtKB-UniRule"/>
</dbReference>
<keyword evidence="3 14" id="KW-0813">Transport</keyword>
<dbReference type="InterPro" id="IPR023298">
    <property type="entry name" value="ATPase_P-typ_TM_dom_sf"/>
</dbReference>
<dbReference type="NCBIfam" id="TIGR01647">
    <property type="entry name" value="ATPase-IIIA_H"/>
    <property type="match status" value="1"/>
</dbReference>
<dbReference type="CDD" id="cd02076">
    <property type="entry name" value="P-type_ATPase_H"/>
    <property type="match status" value="1"/>
</dbReference>
<dbReference type="InterPro" id="IPR006534">
    <property type="entry name" value="P-type_ATPase_IIIA"/>
</dbReference>
<keyword evidence="5 14" id="KW-0812">Transmembrane</keyword>
<dbReference type="GO" id="GO:0008553">
    <property type="term" value="F:P-type proton-exporting transporter activity"/>
    <property type="evidence" value="ECO:0007669"/>
    <property type="project" value="UniProtKB-UniRule"/>
</dbReference>
<keyword evidence="18" id="KW-1185">Reference proteome</keyword>
<dbReference type="InterPro" id="IPR018303">
    <property type="entry name" value="ATPase_P-typ_P_site"/>
</dbReference>
<proteinExistence type="inferred from homology"/>
<comment type="similarity">
    <text evidence="2 14">Belongs to the cation transport ATPase (P-type) (TC 3.A.3) family. Type IIIA subfamily.</text>
</comment>
<dbReference type="Pfam" id="PF00690">
    <property type="entry name" value="Cation_ATPase_N"/>
    <property type="match status" value="1"/>
</dbReference>
<evidence type="ECO:0000256" key="1">
    <source>
        <dbReference type="ARBA" id="ARBA00004141"/>
    </source>
</evidence>
<dbReference type="InterPro" id="IPR036412">
    <property type="entry name" value="HAD-like_sf"/>
</dbReference>
<dbReference type="FunFam" id="2.70.150.10:FF:000042">
    <property type="entry name" value="Plasma membrane ATPase"/>
    <property type="match status" value="1"/>
</dbReference>
<dbReference type="InterPro" id="IPR023299">
    <property type="entry name" value="ATPase_P-typ_cyto_dom_N"/>
</dbReference>
<keyword evidence="11 14" id="KW-0406">Ion transport</keyword>
<dbReference type="NCBIfam" id="TIGR01494">
    <property type="entry name" value="ATPase_P-type"/>
    <property type="match status" value="2"/>
</dbReference>
<evidence type="ECO:0000256" key="7">
    <source>
        <dbReference type="ARBA" id="ARBA00022781"/>
    </source>
</evidence>
<evidence type="ECO:0000313" key="18">
    <source>
        <dbReference type="Proteomes" id="UP000515908"/>
    </source>
</evidence>
<evidence type="ECO:0000256" key="3">
    <source>
        <dbReference type="ARBA" id="ARBA00022448"/>
    </source>
</evidence>
<evidence type="ECO:0000256" key="9">
    <source>
        <dbReference type="ARBA" id="ARBA00022967"/>
    </source>
</evidence>
<feature type="transmembrane region" description="Helical" evidence="14">
    <location>
        <begin position="121"/>
        <end position="140"/>
    </location>
</feature>
<feature type="compositionally biased region" description="Basic and acidic residues" evidence="15">
    <location>
        <begin position="1"/>
        <end position="16"/>
    </location>
</feature>
<evidence type="ECO:0000256" key="14">
    <source>
        <dbReference type="RuleBase" id="RU362083"/>
    </source>
</evidence>
<dbReference type="Proteomes" id="UP000515908">
    <property type="component" value="Chromosome 13"/>
</dbReference>
<gene>
    <name evidence="17" type="ORF">ADEAN_000658800</name>
</gene>
<dbReference type="Gene3D" id="3.40.50.1000">
    <property type="entry name" value="HAD superfamily/HAD-like"/>
    <property type="match status" value="1"/>
</dbReference>
<keyword evidence="4" id="KW-0597">Phosphoprotein</keyword>
<dbReference type="GO" id="GO:0005886">
    <property type="term" value="C:plasma membrane"/>
    <property type="evidence" value="ECO:0007669"/>
    <property type="project" value="UniProtKB-SubCell"/>
</dbReference>
<evidence type="ECO:0000256" key="4">
    <source>
        <dbReference type="ARBA" id="ARBA00022553"/>
    </source>
</evidence>
<dbReference type="InterPro" id="IPR023214">
    <property type="entry name" value="HAD_sf"/>
</dbReference>
<dbReference type="InterPro" id="IPR008250">
    <property type="entry name" value="ATPase_P-typ_transduc_dom_A_sf"/>
</dbReference>
<dbReference type="AlphaFoldDB" id="A0A7G2CIA3"/>
<keyword evidence="17" id="KW-0378">Hydrolase</keyword>